<reference evidence="4 5" key="1">
    <citation type="submission" date="2014-07" db="EMBL/GenBank/DDBJ databases">
        <title>Methanogenic archaea and the global carbon cycle.</title>
        <authorList>
            <person name="Henriksen J.R."/>
            <person name="Luke J."/>
            <person name="Reinhart S."/>
            <person name="Benedict M.N."/>
            <person name="Youngblut N.D."/>
            <person name="Metcalf M.E."/>
            <person name="Whitaker R.J."/>
            <person name="Metcalf W.W."/>
        </authorList>
    </citation>
    <scope>NUCLEOTIDE SEQUENCE [LARGE SCALE GENOMIC DNA]</scope>
    <source>
        <strain evidence="4 5">LYC</strain>
    </source>
</reference>
<feature type="domain" description="CRISPR type III-associated protein" evidence="3">
    <location>
        <begin position="342"/>
        <end position="513"/>
    </location>
</feature>
<keyword evidence="1" id="KW-0051">Antiviral defense</keyword>
<gene>
    <name evidence="4" type="ORF">MSMAL_1317</name>
</gene>
<dbReference type="InterPro" id="IPR052216">
    <property type="entry name" value="CRISPR_Csm3_endoribonuclease"/>
</dbReference>
<protein>
    <recommendedName>
        <fullName evidence="3">CRISPR type III-associated protein domain-containing protein</fullName>
    </recommendedName>
</protein>
<name>A0A0E3RNF1_METMZ</name>
<proteinExistence type="predicted"/>
<dbReference type="NCBIfam" id="TIGR03986">
    <property type="entry name" value="TIGR03986 family CRISPR-associated RAMP protein"/>
    <property type="match status" value="1"/>
</dbReference>
<evidence type="ECO:0000259" key="3">
    <source>
        <dbReference type="Pfam" id="PF03787"/>
    </source>
</evidence>
<evidence type="ECO:0000256" key="2">
    <source>
        <dbReference type="SAM" id="MobiDB-lite"/>
    </source>
</evidence>
<dbReference type="InterPro" id="IPR005537">
    <property type="entry name" value="RAMP_III_fam"/>
</dbReference>
<feature type="region of interest" description="Disordered" evidence="2">
    <location>
        <begin position="1"/>
        <end position="38"/>
    </location>
</feature>
<organism evidence="4 5">
    <name type="scientific">Methanosarcina mazei LYC</name>
    <dbReference type="NCBI Taxonomy" id="1434114"/>
    <lineage>
        <taxon>Archaea</taxon>
        <taxon>Methanobacteriati</taxon>
        <taxon>Methanobacteriota</taxon>
        <taxon>Stenosarchaea group</taxon>
        <taxon>Methanomicrobia</taxon>
        <taxon>Methanosarcinales</taxon>
        <taxon>Methanosarcinaceae</taxon>
        <taxon>Methanosarcina</taxon>
    </lineage>
</organism>
<dbReference type="AlphaFoldDB" id="A0A0E3RNF1"/>
<dbReference type="GeneID" id="25418375"/>
<dbReference type="PANTHER" id="PTHR35579">
    <property type="entry name" value="CRISPR SYSTEM CMS ENDORIBONUCLEASE CSM3"/>
    <property type="match status" value="1"/>
</dbReference>
<evidence type="ECO:0000313" key="5">
    <source>
        <dbReference type="Proteomes" id="UP000033063"/>
    </source>
</evidence>
<dbReference type="PATRIC" id="fig|1434114.4.peg.1653"/>
<dbReference type="GO" id="GO:0051607">
    <property type="term" value="P:defense response to virus"/>
    <property type="evidence" value="ECO:0007669"/>
    <property type="project" value="UniProtKB-KW"/>
</dbReference>
<evidence type="ECO:0000313" key="4">
    <source>
        <dbReference type="EMBL" id="AKB67860.1"/>
    </source>
</evidence>
<sequence length="621" mass="71942">MASKIKSYNNVNSKNQQQYFSSQKQKTEDVELSKNDSSSEVARAPYNFVPLNKTLVLADNLPSKGIHGSYLESRCTGYIECELETLTPTYIRGSLTEKEVKEQKLSKDKSDFFSPAKKIRIPGSSLRGMVRNLLEVASWGKFGFFEEKNLYFRAFAGSSKSLREEYSNQMKPEDKVSGNSIYKMSAGYLAKEGFDYYIYPAKIDLNEEHFKSIEIGESENKIRSIGEERRYFNFYEIQDGVHIVVSGKMENKKNDWMINEINRDPESRIRIPEEDILSYKLDESRGRFVPDLLKLCVEKSEIPCFYIKWIDNEGEERVSFGHTALFRLSYKKSIGEHIPTNNNKYKNKLDIANALFGTTFEEEKDLKKSSLASRVFFEDAFLLNPTENPIMREAIPHILLGPKATSIQLYLEQEENNKDNLKNYNDSVRIRGNKFYWHKSGRNWEQDRNSIAKNKNILTKIKPVKPNTKFKFKIRYENLTENELGALLFVLRLPEGCAHKIGMGKPLGLGSVKITPKLYSSKRSKRYSTLFVNDSWNLAETEQGKEAIEDIISIFEDHILTLIRNKEETIGDSLWDTPRLKQLRILLDVENGEKLEQEKKTNYMGIKEFKERKVLPIPENM</sequence>
<feature type="domain" description="CRISPR type III-associated protein" evidence="3">
    <location>
        <begin position="82"/>
        <end position="144"/>
    </location>
</feature>
<dbReference type="EMBL" id="CP009513">
    <property type="protein sequence ID" value="AKB67860.1"/>
    <property type="molecule type" value="Genomic_DNA"/>
</dbReference>
<dbReference type="InterPro" id="IPR023825">
    <property type="entry name" value="CRISPR-assoc_RAMP_BGP1436"/>
</dbReference>
<dbReference type="RefSeq" id="WP_052718743.1">
    <property type="nucleotide sequence ID" value="NZ_CP009513.1"/>
</dbReference>
<evidence type="ECO:0000256" key="1">
    <source>
        <dbReference type="ARBA" id="ARBA00023118"/>
    </source>
</evidence>
<dbReference type="Proteomes" id="UP000033063">
    <property type="component" value="Chromosome"/>
</dbReference>
<accession>A0A0E3RNF1</accession>
<dbReference type="Pfam" id="PF03787">
    <property type="entry name" value="RAMPs"/>
    <property type="match status" value="2"/>
</dbReference>
<feature type="compositionally biased region" description="Basic and acidic residues" evidence="2">
    <location>
        <begin position="25"/>
        <end position="34"/>
    </location>
</feature>
<dbReference type="HOGENOM" id="CLU_023344_0_0_2"/>
<dbReference type="PANTHER" id="PTHR35579:SF3">
    <property type="entry name" value="CRISPR SYSTEM CMS ENDORIBONUCLEASE CSM3"/>
    <property type="match status" value="1"/>
</dbReference>
<feature type="compositionally biased region" description="Polar residues" evidence="2">
    <location>
        <begin position="1"/>
        <end position="24"/>
    </location>
</feature>